<dbReference type="GO" id="GO:0031505">
    <property type="term" value="P:fungal-type cell wall organization"/>
    <property type="evidence" value="ECO:0007669"/>
    <property type="project" value="TreeGrafter"/>
</dbReference>
<dbReference type="Pfam" id="PF03935">
    <property type="entry name" value="SKN1_KRE6_Sbg1"/>
    <property type="match status" value="2"/>
</dbReference>
<keyword evidence="8" id="KW-1185">Reference proteome</keyword>
<feature type="region of interest" description="Disordered" evidence="5">
    <location>
        <begin position="54"/>
        <end position="74"/>
    </location>
</feature>
<evidence type="ECO:0000313" key="8">
    <source>
        <dbReference type="Proteomes" id="UP000807716"/>
    </source>
</evidence>
<keyword evidence="2 6" id="KW-0472">Membrane</keyword>
<evidence type="ECO:0000256" key="5">
    <source>
        <dbReference type="SAM" id="MobiDB-lite"/>
    </source>
</evidence>
<sequence length="901" mass="97419">MAATARARREGLWPGAPTQGQGQGSYHHLEVDDGGGSGEYDAVENEREMVYMAPSIPSPSSSSTIRSTTSFSSTTAPLTVPSILGLKRMGDEENKRLLQSMYGSSNVDGGDDGGGGGGVEGEFPELGDTRYGTNYLRHHHQHHHLDHDLAEADASDTEEKFMDLPDPSPFEGMCSCRGVVNIVAIAFILMGLILLILGYPIAKFANREPDPIAWIESDAAGGKSPPLLNKHSRAPVAKVSSNPATIIAALSAAVPPSSSSPSSSSGKNDEGEPLEPAEVMSETLLQAVVGMGKTGSSLHPRMARSRALMIDPDTPLDKRTRVALDGSAWHLAFSDEFNRDGRSFEPGQDPHWEAVELPTNDQSSSSPLENYARNAVTTKGGHLEIQLSREEVSHSRRRKRQHAERALPQYKYTSGMLQSWNKLCFQGGILEVSVSFPSAEGVQGLKPQVFALGNLARYGYKATMDGMWPYSYSVCEAETMHRLNNSESKVAAAAPSPPSGVALEPPQRLSACLRRRSKDSPSPGVGRGAPQIDLLEVYHGKLIEPTMIVAQTPQTRTFKRDWKKRQDPSLHGQPQQQQQQQQYSVSGGSGSGSSTAAPESFDLHGRFPTHDGLKHETLEATDGAGARHAFAVSSLTVASPSSSPMSPNLGSSSMKDTSPGGANMTTIRQLSMLQDARSSSSQAYISSASVSPEQQQSDFVSVGVEYWPTSSPRNPTEKREEEEEDAYLRFMFEQSWHHPIVESTFNTSANRPSSPVAATTNSKAFMYMHSAQVLGEGLLIPQEPMSIVLGLGLLQLQQQQQTPSSSPLGMNMADELQAMLSNPALTWPVVMKVDYVRLYQPRHVLVPATGTEGLGPFSASMALSCDPFDHPTAKYIRDHPMAYTDASKLTWSEAGYQSPAL</sequence>
<feature type="compositionally biased region" description="Basic and acidic residues" evidence="5">
    <location>
        <begin position="558"/>
        <end position="568"/>
    </location>
</feature>
<feature type="compositionally biased region" description="Low complexity" evidence="5">
    <location>
        <begin position="572"/>
        <end position="586"/>
    </location>
</feature>
<feature type="region of interest" description="Disordered" evidence="5">
    <location>
        <begin position="552"/>
        <end position="611"/>
    </location>
</feature>
<dbReference type="PANTHER" id="PTHR31361">
    <property type="entry name" value="BETA-GLUCAN SYNTHESIS-ASSOCIATED PROTEIN KRE6-RELATED"/>
    <property type="match status" value="1"/>
</dbReference>
<protein>
    <submittedName>
        <fullName evidence="7">Uncharacterized protein</fullName>
    </submittedName>
</protein>
<keyword evidence="6" id="KW-1133">Transmembrane helix</keyword>
<evidence type="ECO:0000256" key="4">
    <source>
        <dbReference type="ARBA" id="ARBA00023316"/>
    </source>
</evidence>
<feature type="region of interest" description="Disordered" evidence="5">
    <location>
        <begin position="102"/>
        <end position="121"/>
    </location>
</feature>
<evidence type="ECO:0000256" key="1">
    <source>
        <dbReference type="ARBA" id="ARBA00004370"/>
    </source>
</evidence>
<name>A0A9P6PVU4_9FUNG</name>
<dbReference type="InterPro" id="IPR005629">
    <property type="entry name" value="Skn1/Kre6/Sbg1"/>
</dbReference>
<keyword evidence="3" id="KW-0325">Glycoprotein</keyword>
<feature type="region of interest" description="Disordered" evidence="5">
    <location>
        <begin position="636"/>
        <end position="663"/>
    </location>
</feature>
<evidence type="ECO:0000256" key="3">
    <source>
        <dbReference type="ARBA" id="ARBA00023180"/>
    </source>
</evidence>
<dbReference type="GO" id="GO:0005789">
    <property type="term" value="C:endoplasmic reticulum membrane"/>
    <property type="evidence" value="ECO:0007669"/>
    <property type="project" value="TreeGrafter"/>
</dbReference>
<dbReference type="Proteomes" id="UP000807716">
    <property type="component" value="Unassembled WGS sequence"/>
</dbReference>
<evidence type="ECO:0000256" key="2">
    <source>
        <dbReference type="ARBA" id="ARBA00023136"/>
    </source>
</evidence>
<feature type="region of interest" description="Disordered" evidence="5">
    <location>
        <begin position="1"/>
        <end position="36"/>
    </location>
</feature>
<gene>
    <name evidence="7" type="ORF">DFQ27_007635</name>
</gene>
<feature type="compositionally biased region" description="Basic and acidic residues" evidence="5">
    <location>
        <begin position="601"/>
        <end position="611"/>
    </location>
</feature>
<comment type="caution">
    <text evidence="7">The sequence shown here is derived from an EMBL/GenBank/DDBJ whole genome shotgun (WGS) entry which is preliminary data.</text>
</comment>
<feature type="transmembrane region" description="Helical" evidence="6">
    <location>
        <begin position="179"/>
        <end position="202"/>
    </location>
</feature>
<evidence type="ECO:0000256" key="6">
    <source>
        <dbReference type="SAM" id="Phobius"/>
    </source>
</evidence>
<dbReference type="PANTHER" id="PTHR31361:SF1">
    <property type="entry name" value="BETA-GLUCAN SYNTHESIS-ASSOCIATED PROTEIN KRE6-RELATED"/>
    <property type="match status" value="1"/>
</dbReference>
<comment type="subcellular location">
    <subcellularLocation>
        <location evidence="1">Membrane</location>
    </subcellularLocation>
</comment>
<feature type="region of interest" description="Disordered" evidence="5">
    <location>
        <begin position="488"/>
        <end position="507"/>
    </location>
</feature>
<feature type="compositionally biased region" description="Low complexity" evidence="5">
    <location>
        <begin position="636"/>
        <end position="654"/>
    </location>
</feature>
<feature type="compositionally biased region" description="Low complexity" evidence="5">
    <location>
        <begin position="255"/>
        <end position="265"/>
    </location>
</feature>
<dbReference type="InterPro" id="IPR013320">
    <property type="entry name" value="ConA-like_dom_sf"/>
</dbReference>
<dbReference type="GO" id="GO:0005886">
    <property type="term" value="C:plasma membrane"/>
    <property type="evidence" value="ECO:0007669"/>
    <property type="project" value="TreeGrafter"/>
</dbReference>
<dbReference type="EMBL" id="JAAAJB010000605">
    <property type="protein sequence ID" value="KAG0253142.1"/>
    <property type="molecule type" value="Genomic_DNA"/>
</dbReference>
<evidence type="ECO:0000313" key="7">
    <source>
        <dbReference type="EMBL" id="KAG0253142.1"/>
    </source>
</evidence>
<keyword evidence="4" id="KW-0961">Cell wall biogenesis/degradation</keyword>
<feature type="region of interest" description="Disordered" evidence="5">
    <location>
        <begin position="252"/>
        <end position="275"/>
    </location>
</feature>
<reference evidence="7" key="1">
    <citation type="journal article" date="2020" name="Fungal Divers.">
        <title>Resolving the Mortierellaceae phylogeny through synthesis of multi-gene phylogenetics and phylogenomics.</title>
        <authorList>
            <person name="Vandepol N."/>
            <person name="Liber J."/>
            <person name="Desiro A."/>
            <person name="Na H."/>
            <person name="Kennedy M."/>
            <person name="Barry K."/>
            <person name="Grigoriev I.V."/>
            <person name="Miller A.N."/>
            <person name="O'Donnell K."/>
            <person name="Stajich J.E."/>
            <person name="Bonito G."/>
        </authorList>
    </citation>
    <scope>NUCLEOTIDE SEQUENCE</scope>
    <source>
        <strain evidence="7">BC1065</strain>
    </source>
</reference>
<organism evidence="7 8">
    <name type="scientific">Actinomortierella ambigua</name>
    <dbReference type="NCBI Taxonomy" id="1343610"/>
    <lineage>
        <taxon>Eukaryota</taxon>
        <taxon>Fungi</taxon>
        <taxon>Fungi incertae sedis</taxon>
        <taxon>Mucoromycota</taxon>
        <taxon>Mortierellomycotina</taxon>
        <taxon>Mortierellomycetes</taxon>
        <taxon>Mortierellales</taxon>
        <taxon>Mortierellaceae</taxon>
        <taxon>Actinomortierella</taxon>
    </lineage>
</organism>
<dbReference type="Gene3D" id="2.60.120.200">
    <property type="match status" value="1"/>
</dbReference>
<keyword evidence="6" id="KW-0812">Transmembrane</keyword>
<dbReference type="SUPFAM" id="SSF49899">
    <property type="entry name" value="Concanavalin A-like lectins/glucanases"/>
    <property type="match status" value="1"/>
</dbReference>
<dbReference type="GO" id="GO:0015926">
    <property type="term" value="F:glucosidase activity"/>
    <property type="evidence" value="ECO:0007669"/>
    <property type="project" value="TreeGrafter"/>
</dbReference>
<dbReference type="OrthoDB" id="412647at2759"/>
<proteinExistence type="predicted"/>
<dbReference type="GO" id="GO:0006078">
    <property type="term" value="P:(1-&gt;6)-beta-D-glucan biosynthetic process"/>
    <property type="evidence" value="ECO:0007669"/>
    <property type="project" value="TreeGrafter"/>
</dbReference>
<dbReference type="AlphaFoldDB" id="A0A9P6PVU4"/>
<accession>A0A9P6PVU4</accession>